<dbReference type="PANTHER" id="PTHR43280:SF29">
    <property type="entry name" value="ARAC-FAMILY TRANSCRIPTIONAL REGULATOR"/>
    <property type="match status" value="1"/>
</dbReference>
<keyword evidence="8" id="KW-1185">Reference proteome</keyword>
<dbReference type="Gene3D" id="1.10.10.60">
    <property type="entry name" value="Homeodomain-like"/>
    <property type="match status" value="2"/>
</dbReference>
<dbReference type="InterPro" id="IPR018060">
    <property type="entry name" value="HTH_AraC"/>
</dbReference>
<name>A0A1B9DTP6_9FLAO</name>
<dbReference type="OrthoDB" id="9779074at2"/>
<proteinExistence type="predicted"/>
<dbReference type="EMBL" id="LVEO01000007">
    <property type="protein sequence ID" value="OCB73064.1"/>
    <property type="molecule type" value="Genomic_DNA"/>
</dbReference>
<dbReference type="PROSITE" id="PS01124">
    <property type="entry name" value="HTH_ARAC_FAMILY_2"/>
    <property type="match status" value="1"/>
</dbReference>
<gene>
    <name evidence="5" type="ORF">FBGL_04115</name>
    <name evidence="6" type="ORF">SAMN05192550_0764</name>
</gene>
<evidence type="ECO:0000256" key="2">
    <source>
        <dbReference type="ARBA" id="ARBA00023125"/>
    </source>
</evidence>
<dbReference type="SUPFAM" id="SSF46689">
    <property type="entry name" value="Homeodomain-like"/>
    <property type="match status" value="1"/>
</dbReference>
<evidence type="ECO:0000256" key="3">
    <source>
        <dbReference type="ARBA" id="ARBA00023163"/>
    </source>
</evidence>
<dbReference type="Pfam" id="PF12833">
    <property type="entry name" value="HTH_18"/>
    <property type="match status" value="1"/>
</dbReference>
<dbReference type="InterPro" id="IPR009057">
    <property type="entry name" value="Homeodomain-like_sf"/>
</dbReference>
<dbReference type="Proteomes" id="UP000182367">
    <property type="component" value="Unassembled WGS sequence"/>
</dbReference>
<sequence>MKQVFDFVMISGVLLGIIFIITTLCFKKKTDKAILYLNLVIAFLILNNLQAFSLETFLADAPFFIKRLQIPWYVLIVPSFYVFLTHYLKIEKKISSFVYISFSIFIIEMLIRIALIPYYYHLEKNMFIAKYVQIEEIFNASYSIFLFIKTLLVLFKYTDLYKQILVFDNLKWLRNLMFLGAIIILMWVCAILLNLDKTLNPQVLIYYPLRLSTTTLLYWISYQGFYNYSLMTERIELRKAILIEEKNKESHSNDNNNHSNDNKFKPIKNYIEKNKRYIDPNFSLEKLAAEMNISTSKLSHLINQESGYNFSDYINYLRVEKAKKYLTNPNYSGYTNVAIGLECGFNSKSTFYTAFKKFTSQTPSEYKEM</sequence>
<dbReference type="SMART" id="SM00342">
    <property type="entry name" value="HTH_ARAC"/>
    <property type="match status" value="1"/>
</dbReference>
<dbReference type="EMBL" id="FNEO01000001">
    <property type="protein sequence ID" value="SDI76909.1"/>
    <property type="molecule type" value="Genomic_DNA"/>
</dbReference>
<keyword evidence="1" id="KW-0805">Transcription regulation</keyword>
<reference evidence="7" key="1">
    <citation type="submission" date="2016-03" db="EMBL/GenBank/DDBJ databases">
        <title>Draft genome sequence of Paenibacillus glacialis DSM 22343.</title>
        <authorList>
            <person name="Shin S.-K."/>
            <person name="Yi H."/>
        </authorList>
    </citation>
    <scope>NUCLEOTIDE SEQUENCE [LARGE SCALE GENOMIC DNA]</scope>
    <source>
        <strain evidence="7">NBRC 105008</strain>
    </source>
</reference>
<evidence type="ECO:0000313" key="5">
    <source>
        <dbReference type="EMBL" id="OCB73064.1"/>
    </source>
</evidence>
<evidence type="ECO:0000313" key="8">
    <source>
        <dbReference type="Proteomes" id="UP000182367"/>
    </source>
</evidence>
<reference evidence="6 8" key="3">
    <citation type="submission" date="2016-10" db="EMBL/GenBank/DDBJ databases">
        <authorList>
            <person name="Varghese N."/>
            <person name="Submissions S."/>
        </authorList>
    </citation>
    <scope>NUCLEOTIDE SEQUENCE [LARGE SCALE GENOMIC DNA]</scope>
    <source>
        <strain evidence="6 8">Gm-149</strain>
    </source>
</reference>
<feature type="domain" description="HTH araC/xylS-type" evidence="4">
    <location>
        <begin position="265"/>
        <end position="369"/>
    </location>
</feature>
<dbReference type="Proteomes" id="UP000093226">
    <property type="component" value="Unassembled WGS sequence"/>
</dbReference>
<evidence type="ECO:0000256" key="1">
    <source>
        <dbReference type="ARBA" id="ARBA00023015"/>
    </source>
</evidence>
<dbReference type="PANTHER" id="PTHR43280">
    <property type="entry name" value="ARAC-FAMILY TRANSCRIPTIONAL REGULATOR"/>
    <property type="match status" value="1"/>
</dbReference>
<accession>A0A1B9DTP6</accession>
<comment type="caution">
    <text evidence="5">The sequence shown here is derived from an EMBL/GenBank/DDBJ whole genome shotgun (WGS) entry which is preliminary data.</text>
</comment>
<evidence type="ECO:0000313" key="6">
    <source>
        <dbReference type="EMBL" id="SDI76909.1"/>
    </source>
</evidence>
<keyword evidence="3" id="KW-0804">Transcription</keyword>
<protein>
    <submittedName>
        <fullName evidence="6">AraC-type DNA-binding protein</fullName>
    </submittedName>
</protein>
<dbReference type="RefSeq" id="WP_066325557.1">
    <property type="nucleotide sequence ID" value="NZ_BJVF01000001.1"/>
</dbReference>
<reference evidence="5" key="2">
    <citation type="submission" date="2016-03" db="EMBL/GenBank/DDBJ databases">
        <authorList>
            <person name="Ploux O."/>
        </authorList>
    </citation>
    <scope>NUCLEOTIDE SEQUENCE</scope>
    <source>
        <strain evidence="5">NBRC 105008</strain>
    </source>
</reference>
<dbReference type="AlphaFoldDB" id="A0A1B9DTP6"/>
<dbReference type="GO" id="GO:0043565">
    <property type="term" value="F:sequence-specific DNA binding"/>
    <property type="evidence" value="ECO:0007669"/>
    <property type="project" value="InterPro"/>
</dbReference>
<evidence type="ECO:0000259" key="4">
    <source>
        <dbReference type="PROSITE" id="PS01124"/>
    </source>
</evidence>
<organism evidence="5 7">
    <name type="scientific">Flavobacterium glycines</name>
    <dbReference type="NCBI Taxonomy" id="551990"/>
    <lineage>
        <taxon>Bacteria</taxon>
        <taxon>Pseudomonadati</taxon>
        <taxon>Bacteroidota</taxon>
        <taxon>Flavobacteriia</taxon>
        <taxon>Flavobacteriales</taxon>
        <taxon>Flavobacteriaceae</taxon>
        <taxon>Flavobacterium</taxon>
    </lineage>
</organism>
<dbReference type="GO" id="GO:0003700">
    <property type="term" value="F:DNA-binding transcription factor activity"/>
    <property type="evidence" value="ECO:0007669"/>
    <property type="project" value="InterPro"/>
</dbReference>
<keyword evidence="2 6" id="KW-0238">DNA-binding</keyword>
<dbReference type="STRING" id="551990.SAMN05192550_0764"/>
<evidence type="ECO:0000313" key="7">
    <source>
        <dbReference type="Proteomes" id="UP000093226"/>
    </source>
</evidence>